<evidence type="ECO:0000256" key="9">
    <source>
        <dbReference type="ARBA" id="ARBA00023049"/>
    </source>
</evidence>
<dbReference type="Pfam" id="PF01435">
    <property type="entry name" value="Peptidase_M48"/>
    <property type="match status" value="1"/>
</dbReference>
<organism evidence="13 14">
    <name type="scientific">Cardiobacterium valvarum</name>
    <dbReference type="NCBI Taxonomy" id="194702"/>
    <lineage>
        <taxon>Bacteria</taxon>
        <taxon>Pseudomonadati</taxon>
        <taxon>Pseudomonadota</taxon>
        <taxon>Gammaproteobacteria</taxon>
        <taxon>Cardiobacteriales</taxon>
        <taxon>Cardiobacteriaceae</taxon>
        <taxon>Cardiobacterium</taxon>
    </lineage>
</organism>
<evidence type="ECO:0000313" key="13">
    <source>
        <dbReference type="EMBL" id="SUX18308.1"/>
    </source>
</evidence>
<evidence type="ECO:0000256" key="6">
    <source>
        <dbReference type="ARBA" id="ARBA00022801"/>
    </source>
</evidence>
<dbReference type="InterPro" id="IPR001915">
    <property type="entry name" value="Peptidase_M48"/>
</dbReference>
<dbReference type="InterPro" id="IPR050083">
    <property type="entry name" value="HtpX_protease"/>
</dbReference>
<keyword evidence="8 11" id="KW-1133">Transmembrane helix</keyword>
<evidence type="ECO:0000256" key="4">
    <source>
        <dbReference type="ARBA" id="ARBA00022692"/>
    </source>
</evidence>
<evidence type="ECO:0000313" key="14">
    <source>
        <dbReference type="Proteomes" id="UP000254572"/>
    </source>
</evidence>
<keyword evidence="6 13" id="KW-0378">Hydrolase</keyword>
<comment type="cofactor">
    <cofactor evidence="1">
        <name>Zn(2+)</name>
        <dbReference type="ChEBI" id="CHEBI:29105"/>
    </cofactor>
</comment>
<evidence type="ECO:0000256" key="8">
    <source>
        <dbReference type="ARBA" id="ARBA00022989"/>
    </source>
</evidence>
<keyword evidence="3 13" id="KW-0645">Protease</keyword>
<dbReference type="EC" id="3.4.24.-" evidence="13"/>
<evidence type="ECO:0000256" key="5">
    <source>
        <dbReference type="ARBA" id="ARBA00022723"/>
    </source>
</evidence>
<dbReference type="EMBL" id="UFUW01000001">
    <property type="protein sequence ID" value="SUX18308.1"/>
    <property type="molecule type" value="Genomic_DNA"/>
</dbReference>
<dbReference type="PANTHER" id="PTHR43221">
    <property type="entry name" value="PROTEASE HTPX"/>
    <property type="match status" value="1"/>
</dbReference>
<evidence type="ECO:0000256" key="11">
    <source>
        <dbReference type="SAM" id="Phobius"/>
    </source>
</evidence>
<reference evidence="13 14" key="1">
    <citation type="submission" date="2018-06" db="EMBL/GenBank/DDBJ databases">
        <authorList>
            <consortium name="Pathogen Informatics"/>
            <person name="Doyle S."/>
        </authorList>
    </citation>
    <scope>NUCLEOTIDE SEQUENCE [LARGE SCALE GENOMIC DNA]</scope>
    <source>
        <strain evidence="13 14">NCTC13294</strain>
    </source>
</reference>
<dbReference type="RefSeq" id="WP_115610565.1">
    <property type="nucleotide sequence ID" value="NZ_JBHLZC010000001.1"/>
</dbReference>
<dbReference type="Proteomes" id="UP000254572">
    <property type="component" value="Unassembled WGS sequence"/>
</dbReference>
<dbReference type="Gene3D" id="3.30.2010.10">
    <property type="entry name" value="Metalloproteases ('zincins'), catalytic domain"/>
    <property type="match status" value="1"/>
</dbReference>
<dbReference type="GO" id="GO:0004222">
    <property type="term" value="F:metalloendopeptidase activity"/>
    <property type="evidence" value="ECO:0007669"/>
    <property type="project" value="InterPro"/>
</dbReference>
<protein>
    <submittedName>
        <fullName evidence="13">Protease HtpX</fullName>
        <ecNumber evidence="13">3.4.24.-</ecNumber>
    </submittedName>
</protein>
<dbReference type="AlphaFoldDB" id="A0A381DYG9"/>
<sequence length="639" mass="70955">MPTRFLDKHRRAKRASRRLHLAFWLGALVSYLCYLIIIVPLFIFMAALFITPNATGPDAGLNNLMMLVLFGVAVIAVFLPVFKLLKAYNGRKRELGQQSAGEQAEALGGSLARPDDEPLENRYVNLVAELSLAAGIPAPAAYVLRDDDSINAFALSGAGDSLALAVSRGALDNLTRDELQAVLGHEFGHIENGDPALYNRLSAMLAGYFATGSRKEQERLYTDPDTQVLSLSGLSDSAEKDQFGINISILYLYGRLLQAAFARRREAMADARAVQYTRDPAALIGALQKAWALQQQGIHPRRPPPDRSHIYFINYRRPGWRRLRTHPTLRERIRTWGGNISNADLPAILARINACRSSRAATPLRPVAPPPEPNPTYPLAAYDRLLAAELRPAPTDPAAALLAIFAYHSGTALADLERAGLLPSERLFTCRRAYDTIAQSEPLLRLALTAHLSRAAFAFDIAEKRCLDPIIRHLVEHDGQLSRYELAAFIAWRATCITGRGTDYRAHEADIAWLYNFLACDDPDDPNPQATYEDLLEVSALPLGQTPAWQPLDTGSSKTGLQLCHHCEALRRLAPIFRRYLLITLNLHYRSKAEITLQQAYLRFALQQILTGPPPPQKRQRGINIGFLRRVGFSPPSRT</sequence>
<keyword evidence="10 11" id="KW-0472">Membrane</keyword>
<feature type="transmembrane region" description="Helical" evidence="11">
    <location>
        <begin position="21"/>
        <end position="51"/>
    </location>
</feature>
<evidence type="ECO:0000256" key="7">
    <source>
        <dbReference type="ARBA" id="ARBA00022833"/>
    </source>
</evidence>
<feature type="transmembrane region" description="Helical" evidence="11">
    <location>
        <begin position="63"/>
        <end position="85"/>
    </location>
</feature>
<keyword evidence="14" id="KW-1185">Reference proteome</keyword>
<evidence type="ECO:0000256" key="1">
    <source>
        <dbReference type="ARBA" id="ARBA00001947"/>
    </source>
</evidence>
<proteinExistence type="predicted"/>
<dbReference type="OrthoDB" id="15218at2"/>
<keyword evidence="2" id="KW-1003">Cell membrane</keyword>
<keyword evidence="5" id="KW-0479">Metal-binding</keyword>
<evidence type="ECO:0000256" key="10">
    <source>
        <dbReference type="ARBA" id="ARBA00023136"/>
    </source>
</evidence>
<feature type="domain" description="Peptidase M48" evidence="12">
    <location>
        <begin position="126"/>
        <end position="334"/>
    </location>
</feature>
<evidence type="ECO:0000256" key="2">
    <source>
        <dbReference type="ARBA" id="ARBA00022475"/>
    </source>
</evidence>
<dbReference type="GO" id="GO:0046872">
    <property type="term" value="F:metal ion binding"/>
    <property type="evidence" value="ECO:0007669"/>
    <property type="project" value="UniProtKB-KW"/>
</dbReference>
<evidence type="ECO:0000256" key="3">
    <source>
        <dbReference type="ARBA" id="ARBA00022670"/>
    </source>
</evidence>
<keyword evidence="4 11" id="KW-0812">Transmembrane</keyword>
<dbReference type="GO" id="GO:0006508">
    <property type="term" value="P:proteolysis"/>
    <property type="evidence" value="ECO:0007669"/>
    <property type="project" value="UniProtKB-KW"/>
</dbReference>
<dbReference type="PANTHER" id="PTHR43221:SF2">
    <property type="entry name" value="PROTEASE HTPX HOMOLOG"/>
    <property type="match status" value="1"/>
</dbReference>
<keyword evidence="7" id="KW-0862">Zinc</keyword>
<name>A0A381DYG9_9GAMM</name>
<gene>
    <name evidence="13" type="primary">htpX_1</name>
    <name evidence="13" type="ORF">NCTC13294_00240</name>
</gene>
<accession>A0A381DYG9</accession>
<keyword evidence="9" id="KW-0482">Metalloprotease</keyword>
<evidence type="ECO:0000259" key="12">
    <source>
        <dbReference type="Pfam" id="PF01435"/>
    </source>
</evidence>